<dbReference type="InterPro" id="IPR029000">
    <property type="entry name" value="Cyclophilin-like_dom_sf"/>
</dbReference>
<keyword evidence="1" id="KW-0547">Nucleotide-binding</keyword>
<proteinExistence type="predicted"/>
<dbReference type="SUPFAM" id="SSF160467">
    <property type="entry name" value="PH0987 N-terminal domain-like"/>
    <property type="match status" value="1"/>
</dbReference>
<evidence type="ECO:0000313" key="6">
    <source>
        <dbReference type="Proteomes" id="UP000019222"/>
    </source>
</evidence>
<dbReference type="GO" id="GO:0016787">
    <property type="term" value="F:hydrolase activity"/>
    <property type="evidence" value="ECO:0007669"/>
    <property type="project" value="UniProtKB-KW"/>
</dbReference>
<dbReference type="SMART" id="SM00796">
    <property type="entry name" value="AHS1"/>
    <property type="match status" value="1"/>
</dbReference>
<evidence type="ECO:0000256" key="1">
    <source>
        <dbReference type="ARBA" id="ARBA00022741"/>
    </source>
</evidence>
<accession>W5Y0K9</accession>
<dbReference type="Proteomes" id="UP000019222">
    <property type="component" value="Chromosome"/>
</dbReference>
<keyword evidence="3" id="KW-0067">ATP-binding</keyword>
<evidence type="ECO:0000256" key="2">
    <source>
        <dbReference type="ARBA" id="ARBA00022801"/>
    </source>
</evidence>
<evidence type="ECO:0000259" key="4">
    <source>
        <dbReference type="SMART" id="SM00796"/>
    </source>
</evidence>
<feature type="domain" description="Carboxyltransferase" evidence="4">
    <location>
        <begin position="1"/>
        <end position="204"/>
    </location>
</feature>
<dbReference type="AlphaFoldDB" id="W5Y0K9"/>
<keyword evidence="6" id="KW-1185">Reference proteome</keyword>
<dbReference type="HOGENOM" id="CLU_020207_0_1_11"/>
<dbReference type="STRING" id="1224164.B843_05055"/>
<dbReference type="InterPro" id="IPR003833">
    <property type="entry name" value="CT_C_D"/>
</dbReference>
<evidence type="ECO:0000256" key="3">
    <source>
        <dbReference type="ARBA" id="ARBA00022840"/>
    </source>
</evidence>
<organism evidence="5 6">
    <name type="scientific">Corynebacterium vitaeruminis DSM 20294</name>
    <dbReference type="NCBI Taxonomy" id="1224164"/>
    <lineage>
        <taxon>Bacteria</taxon>
        <taxon>Bacillati</taxon>
        <taxon>Actinomycetota</taxon>
        <taxon>Actinomycetes</taxon>
        <taxon>Mycobacteriales</taxon>
        <taxon>Corynebacteriaceae</taxon>
        <taxon>Corynebacterium</taxon>
    </lineage>
</organism>
<keyword evidence="2 5" id="KW-0378">Hydrolase</keyword>
<dbReference type="GO" id="GO:0005524">
    <property type="term" value="F:ATP binding"/>
    <property type="evidence" value="ECO:0007669"/>
    <property type="project" value="UniProtKB-KW"/>
</dbReference>
<dbReference type="PANTHER" id="PTHR34698:SF2">
    <property type="entry name" value="5-OXOPROLINASE SUBUNIT B"/>
    <property type="match status" value="1"/>
</dbReference>
<reference evidence="5 6" key="1">
    <citation type="submission" date="2013-02" db="EMBL/GenBank/DDBJ databases">
        <title>The complete genome sequence of Corynebacterium vitaeruminis DSM 20294.</title>
        <authorList>
            <person name="Ruckert C."/>
            <person name="Albersmeier A."/>
            <person name="Kalinowski J."/>
        </authorList>
    </citation>
    <scope>NUCLEOTIDE SEQUENCE [LARGE SCALE GENOMIC DNA]</scope>
    <source>
        <strain evidence="6">ATCC 10234</strain>
    </source>
</reference>
<dbReference type="SUPFAM" id="SSF50891">
    <property type="entry name" value="Cyclophilin-like"/>
    <property type="match status" value="1"/>
</dbReference>
<dbReference type="RefSeq" id="WP_025252435.1">
    <property type="nucleotide sequence ID" value="NZ_CP004353.1"/>
</dbReference>
<sequence>MIIHRSGEAAILIAFEEADLLGPEDSMIDLVVRTHARLRRSIDDGALRGIRDTVPAARTILVSFDPAATDAWAVHDFVSIMGPIPPAARAEGREIVIPVSYGGPDLDEVAKALGMRPSEVVAAHRATAWRAAFGGFAPGFMYLTGDGLAVPRRATPRTAVPAGSVALASGMSAVYPSDSPGGWQLIGRTDAVLWDLSRPEPSLIAPGDIVRFVEGG</sequence>
<protein>
    <submittedName>
        <fullName evidence="5">Allophanate hydrolase subunit 1</fullName>
    </submittedName>
</protein>
<dbReference type="PANTHER" id="PTHR34698">
    <property type="entry name" value="5-OXOPROLINASE SUBUNIT B"/>
    <property type="match status" value="1"/>
</dbReference>
<dbReference type="EMBL" id="CP004353">
    <property type="protein sequence ID" value="AHI22400.1"/>
    <property type="molecule type" value="Genomic_DNA"/>
</dbReference>
<dbReference type="PATRIC" id="fig|1224164.3.peg.1008"/>
<name>W5Y0K9_9CORY</name>
<evidence type="ECO:0000313" key="5">
    <source>
        <dbReference type="EMBL" id="AHI22400.1"/>
    </source>
</evidence>
<dbReference type="Gene3D" id="3.30.1360.40">
    <property type="match status" value="1"/>
</dbReference>
<dbReference type="eggNOG" id="COG2049">
    <property type="taxonomic scope" value="Bacteria"/>
</dbReference>
<dbReference type="InterPro" id="IPR010016">
    <property type="entry name" value="PxpB"/>
</dbReference>
<dbReference type="KEGG" id="cvt:B843_05055"/>
<dbReference type="Pfam" id="PF02682">
    <property type="entry name" value="CT_C_D"/>
    <property type="match status" value="1"/>
</dbReference>
<gene>
    <name evidence="5" type="ORF">B843_05055</name>
</gene>
<dbReference type="Gene3D" id="2.40.100.10">
    <property type="entry name" value="Cyclophilin-like"/>
    <property type="match status" value="1"/>
</dbReference>